<dbReference type="AlphaFoldDB" id="A0A0R2N5B2"/>
<comment type="similarity">
    <text evidence="1">Belongs to the UPF0236 family.</text>
</comment>
<evidence type="ECO:0000256" key="1">
    <source>
        <dbReference type="ARBA" id="ARBA00006539"/>
    </source>
</evidence>
<reference evidence="2 3" key="1">
    <citation type="journal article" date="2015" name="Genome Announc.">
        <title>Expanding the biotechnology potential of lactobacilli through comparative genomics of 213 strains and associated genera.</title>
        <authorList>
            <person name="Sun Z."/>
            <person name="Harris H.M."/>
            <person name="McCann A."/>
            <person name="Guo C."/>
            <person name="Argimon S."/>
            <person name="Zhang W."/>
            <person name="Yang X."/>
            <person name="Jeffery I.B."/>
            <person name="Cooney J.C."/>
            <person name="Kagawa T.F."/>
            <person name="Liu W."/>
            <person name="Song Y."/>
            <person name="Salvetti E."/>
            <person name="Wrobel A."/>
            <person name="Rasinkangas P."/>
            <person name="Parkhill J."/>
            <person name="Rea M.C."/>
            <person name="O'Sullivan O."/>
            <person name="Ritari J."/>
            <person name="Douillard F.P."/>
            <person name="Paul Ross R."/>
            <person name="Yang R."/>
            <person name="Briner A.E."/>
            <person name="Felis G.E."/>
            <person name="de Vos W.M."/>
            <person name="Barrangou R."/>
            <person name="Klaenhammer T.R."/>
            <person name="Caufield P.W."/>
            <person name="Cui Y."/>
            <person name="Zhang H."/>
            <person name="O'Toole P.W."/>
        </authorList>
    </citation>
    <scope>NUCLEOTIDE SEQUENCE [LARGE SCALE GENOMIC DNA]</scope>
    <source>
        <strain evidence="2 3">DSM 23026</strain>
    </source>
</reference>
<organism evidence="2 3">
    <name type="scientific">Pediococcus argentinicus</name>
    <dbReference type="NCBI Taxonomy" id="480391"/>
    <lineage>
        <taxon>Bacteria</taxon>
        <taxon>Bacillati</taxon>
        <taxon>Bacillota</taxon>
        <taxon>Bacilli</taxon>
        <taxon>Lactobacillales</taxon>
        <taxon>Lactobacillaceae</taxon>
        <taxon>Pediococcus</taxon>
    </lineage>
</organism>
<dbReference type="OrthoDB" id="2139497at2"/>
<evidence type="ECO:0000313" key="2">
    <source>
        <dbReference type="EMBL" id="KRO20364.1"/>
    </source>
</evidence>
<proteinExistence type="inferred from homology"/>
<dbReference type="InterPro" id="IPR009620">
    <property type="entry name" value="UPF0236"/>
</dbReference>
<dbReference type="NCBIfam" id="NF033529">
    <property type="entry name" value="transpos_ISLre2"/>
    <property type="match status" value="1"/>
</dbReference>
<accession>A0A0R2N5B2</accession>
<dbReference type="Proteomes" id="UP000051249">
    <property type="component" value="Unassembled WGS sequence"/>
</dbReference>
<protein>
    <recommendedName>
        <fullName evidence="4">ISLre2 family transposase</fullName>
    </recommendedName>
</protein>
<dbReference type="Pfam" id="PF06782">
    <property type="entry name" value="UPF0236"/>
    <property type="match status" value="1"/>
</dbReference>
<sequence>MNKIIQEILNDVVKKSGNSFTKFVEGSSNLDELIFEEKTIFKQSAKKVVQSELELVDKMLIKQSQRKGWQIHDVRERHINTELGEIVYRRHYYNHTKLGYAYMLDRFLSLNPYQRLTIQTQADVISRASKVSYQETINTLPELELYSKSTVMRVIRRYNHFDLVGEDQAPRDPRSVKSLFIEADEGHLKMQPKGTRFSHLIVVHEGWYQKDKSHKALINKHVFGGDYTHDVNHLWNQVLDYLDLHYDLDMVKNIYVSGDGAAWIKQGADTIPHSQFILDNFHAMQALHNISLITKVPVGKLTEWVNENKRRLFFDLIKERLDEKINTNTELTRLEQLSKYIRNNWSFISLKHTDDFKGTNMEGQVSHIIADRMTSRPMCWSIIGGDQMGHWRSLIANGISVLAELNRQNSYVVQTEQIAKTDGRVRKHSGYYDHIGAISGGIVDHHVNFKQEIIKYRKD</sequence>
<name>A0A0R2N5B2_9LACO</name>
<gene>
    <name evidence="2" type="ORF">IV88_GL001586</name>
</gene>
<dbReference type="EMBL" id="JQCQ01000066">
    <property type="protein sequence ID" value="KRO20364.1"/>
    <property type="molecule type" value="Genomic_DNA"/>
</dbReference>
<dbReference type="PATRIC" id="fig|480391.4.peg.1615"/>
<keyword evidence="3" id="KW-1185">Reference proteome</keyword>
<evidence type="ECO:0008006" key="4">
    <source>
        <dbReference type="Google" id="ProtNLM"/>
    </source>
</evidence>
<evidence type="ECO:0000313" key="3">
    <source>
        <dbReference type="Proteomes" id="UP000051249"/>
    </source>
</evidence>
<comment type="caution">
    <text evidence="2">The sequence shown here is derived from an EMBL/GenBank/DDBJ whole genome shotgun (WGS) entry which is preliminary data.</text>
</comment>
<dbReference type="RefSeq" id="WP_147165315.1">
    <property type="nucleotide sequence ID" value="NZ_BJZZ01000079.1"/>
</dbReference>